<dbReference type="InterPro" id="IPR018060">
    <property type="entry name" value="HTH_AraC"/>
</dbReference>
<dbReference type="InterPro" id="IPR009057">
    <property type="entry name" value="Homeodomain-like_sf"/>
</dbReference>
<dbReference type="Gene3D" id="1.10.10.60">
    <property type="entry name" value="Homeodomain-like"/>
    <property type="match status" value="1"/>
</dbReference>
<evidence type="ECO:0000259" key="4">
    <source>
        <dbReference type="PROSITE" id="PS01124"/>
    </source>
</evidence>
<dbReference type="AlphaFoldDB" id="A0A7I7RPN0"/>
<keyword evidence="6" id="KW-1185">Reference proteome</keyword>
<evidence type="ECO:0000313" key="5">
    <source>
        <dbReference type="EMBL" id="BBY45889.1"/>
    </source>
</evidence>
<dbReference type="InterPro" id="IPR050204">
    <property type="entry name" value="AraC_XylS_family_regulators"/>
</dbReference>
<evidence type="ECO:0000256" key="1">
    <source>
        <dbReference type="ARBA" id="ARBA00023015"/>
    </source>
</evidence>
<keyword evidence="1" id="KW-0805">Transcription regulation</keyword>
<dbReference type="PROSITE" id="PS00041">
    <property type="entry name" value="HTH_ARAC_FAMILY_1"/>
    <property type="match status" value="1"/>
</dbReference>
<dbReference type="SUPFAM" id="SSF46689">
    <property type="entry name" value="Homeodomain-like"/>
    <property type="match status" value="2"/>
</dbReference>
<dbReference type="PANTHER" id="PTHR46796:SF12">
    <property type="entry name" value="HTH-TYPE DNA-BINDING TRANSCRIPTIONAL ACTIVATOR EUTR"/>
    <property type="match status" value="1"/>
</dbReference>
<name>A0A7I7RPN0_MYCCF</name>
<sequence length="336" mass="37437">MILEWVILIANTAVKVHSPQRSHVEIAELARAQEFLEDAYGAKMRLRREETAPRPAELLSHARTTVGPFAIEDIRLAGDVQATTEPLHKVMMVWPTSGRMRRECRHEVTDLAAGEGALVSQPDTAHWTHVHDLHAVSVVLDPAILAGVATGLPASHAPIYFTSLQPVDAAAARRLKNTITYVKDVILADDAMATPLVLGHAARLLAAVTMSTFPNTFATAPVPQDRTDHQPVLLRRAIEFMDSNITSDIALDDVARAVHVTPRAVQYMFRRHLETTPLQYLRRLRLHHAHQELQAADRSRTTVTEIAARWGFAHTGRFAVLYRETYGRSPHTTLRD</sequence>
<evidence type="ECO:0000313" key="6">
    <source>
        <dbReference type="Proteomes" id="UP000466431"/>
    </source>
</evidence>
<evidence type="ECO:0000256" key="3">
    <source>
        <dbReference type="ARBA" id="ARBA00023163"/>
    </source>
</evidence>
<keyword evidence="2" id="KW-0238">DNA-binding</keyword>
<dbReference type="KEGG" id="mcee:MCEL_41840"/>
<dbReference type="GO" id="GO:0003700">
    <property type="term" value="F:DNA-binding transcription factor activity"/>
    <property type="evidence" value="ECO:0007669"/>
    <property type="project" value="InterPro"/>
</dbReference>
<dbReference type="InterPro" id="IPR018062">
    <property type="entry name" value="HTH_AraC-typ_CS"/>
</dbReference>
<feature type="domain" description="HTH araC/xylS-type" evidence="4">
    <location>
        <begin position="235"/>
        <end position="336"/>
    </location>
</feature>
<dbReference type="Pfam" id="PF12833">
    <property type="entry name" value="HTH_18"/>
    <property type="match status" value="1"/>
</dbReference>
<gene>
    <name evidence="5" type="ORF">MCEL_41840</name>
</gene>
<reference evidence="5 6" key="1">
    <citation type="journal article" date="2019" name="Emerg. Microbes Infect.">
        <title>Comprehensive subspecies identification of 175 nontuberculous mycobacteria species based on 7547 genomic profiles.</title>
        <authorList>
            <person name="Matsumoto Y."/>
            <person name="Kinjo T."/>
            <person name="Motooka D."/>
            <person name="Nabeya D."/>
            <person name="Jung N."/>
            <person name="Uechi K."/>
            <person name="Horii T."/>
            <person name="Iida T."/>
            <person name="Fujita J."/>
            <person name="Nakamura S."/>
        </authorList>
    </citation>
    <scope>NUCLEOTIDE SEQUENCE [LARGE SCALE GENOMIC DNA]</scope>
    <source>
        <strain evidence="5 6">JCM 18439</strain>
    </source>
</reference>
<dbReference type="Proteomes" id="UP000466431">
    <property type="component" value="Chromosome"/>
</dbReference>
<dbReference type="PANTHER" id="PTHR46796">
    <property type="entry name" value="HTH-TYPE TRANSCRIPTIONAL ACTIVATOR RHAS-RELATED"/>
    <property type="match status" value="1"/>
</dbReference>
<organism evidence="5 6">
    <name type="scientific">Mycolicibacterium celeriflavum</name>
    <name type="common">Mycobacterium celeriflavum</name>
    <dbReference type="NCBI Taxonomy" id="1249101"/>
    <lineage>
        <taxon>Bacteria</taxon>
        <taxon>Bacillati</taxon>
        <taxon>Actinomycetota</taxon>
        <taxon>Actinomycetes</taxon>
        <taxon>Mycobacteriales</taxon>
        <taxon>Mycobacteriaceae</taxon>
        <taxon>Mycolicibacterium</taxon>
    </lineage>
</organism>
<dbReference type="PROSITE" id="PS01124">
    <property type="entry name" value="HTH_ARAC_FAMILY_2"/>
    <property type="match status" value="1"/>
</dbReference>
<keyword evidence="3" id="KW-0804">Transcription</keyword>
<dbReference type="EMBL" id="AP022591">
    <property type="protein sequence ID" value="BBY45889.1"/>
    <property type="molecule type" value="Genomic_DNA"/>
</dbReference>
<dbReference type="GO" id="GO:0043565">
    <property type="term" value="F:sequence-specific DNA binding"/>
    <property type="evidence" value="ECO:0007669"/>
    <property type="project" value="InterPro"/>
</dbReference>
<accession>A0A7I7RPN0</accession>
<protein>
    <recommendedName>
        <fullName evidence="4">HTH araC/xylS-type domain-containing protein</fullName>
    </recommendedName>
</protein>
<evidence type="ECO:0000256" key="2">
    <source>
        <dbReference type="ARBA" id="ARBA00023125"/>
    </source>
</evidence>
<dbReference type="SMART" id="SM00342">
    <property type="entry name" value="HTH_ARAC"/>
    <property type="match status" value="1"/>
</dbReference>
<proteinExistence type="predicted"/>